<keyword evidence="2" id="KW-1185">Reference proteome</keyword>
<proteinExistence type="predicted"/>
<dbReference type="RefSeq" id="WP_132014157.1">
    <property type="nucleotide sequence ID" value="NZ_SLUN01000010.1"/>
</dbReference>
<accession>A0A4R1RVD3</accession>
<protein>
    <submittedName>
        <fullName evidence="1">Uncharacterized protein</fullName>
    </submittedName>
</protein>
<dbReference type="AlphaFoldDB" id="A0A4R1RVD3"/>
<reference evidence="1 2" key="1">
    <citation type="submission" date="2019-03" db="EMBL/GenBank/DDBJ databases">
        <title>Genomic Encyclopedia of Type Strains, Phase IV (KMG-IV): sequencing the most valuable type-strain genomes for metagenomic binning, comparative biology and taxonomic classification.</title>
        <authorList>
            <person name="Goeker M."/>
        </authorList>
    </citation>
    <scope>NUCLEOTIDE SEQUENCE [LARGE SCALE GENOMIC DNA]</scope>
    <source>
        <strain evidence="1 2">LX-B</strain>
    </source>
</reference>
<dbReference type="Proteomes" id="UP000295008">
    <property type="component" value="Unassembled WGS sequence"/>
</dbReference>
<organism evidence="1 2">
    <name type="scientific">Hydrogenispora ethanolica</name>
    <dbReference type="NCBI Taxonomy" id="1082276"/>
    <lineage>
        <taxon>Bacteria</taxon>
        <taxon>Bacillati</taxon>
        <taxon>Bacillota</taxon>
        <taxon>Hydrogenispora</taxon>
    </lineage>
</organism>
<evidence type="ECO:0000313" key="1">
    <source>
        <dbReference type="EMBL" id="TCL70070.1"/>
    </source>
</evidence>
<dbReference type="EMBL" id="SLUN01000010">
    <property type="protein sequence ID" value="TCL70070.1"/>
    <property type="molecule type" value="Genomic_DNA"/>
</dbReference>
<dbReference type="OrthoDB" id="9154248at2"/>
<evidence type="ECO:0000313" key="2">
    <source>
        <dbReference type="Proteomes" id="UP000295008"/>
    </source>
</evidence>
<gene>
    <name evidence="1" type="ORF">EDC14_101059</name>
</gene>
<comment type="caution">
    <text evidence="1">The sequence shown here is derived from an EMBL/GenBank/DDBJ whole genome shotgun (WGS) entry which is preliminary data.</text>
</comment>
<sequence length="130" mass="15123">MHKVEKTDYGVRLTLGGFIKEDEMSEWAGESQRILSELPASFGVFLDMRELKPLPPECRPIVIEVQKMFKERGMVRSVAIFADYVTTMQTKRMSKETGIYEWERYLDASAESDWENIGILWVRDGIDPDR</sequence>
<name>A0A4R1RVD3_HYDET</name>